<reference evidence="1 2" key="1">
    <citation type="submission" date="2016-07" db="EMBL/GenBank/DDBJ databases">
        <title>Pervasive Adenine N6-methylation of Active Genes in Fungi.</title>
        <authorList>
            <consortium name="DOE Joint Genome Institute"/>
            <person name="Mondo S.J."/>
            <person name="Dannebaum R.O."/>
            <person name="Kuo R.C."/>
            <person name="Labutti K."/>
            <person name="Haridas S."/>
            <person name="Kuo A."/>
            <person name="Salamov A."/>
            <person name="Ahrendt S.R."/>
            <person name="Lipzen A."/>
            <person name="Sullivan W."/>
            <person name="Andreopoulos W.B."/>
            <person name="Clum A."/>
            <person name="Lindquist E."/>
            <person name="Daum C."/>
            <person name="Ramamoorthy G.K."/>
            <person name="Gryganskyi A."/>
            <person name="Culley D."/>
            <person name="Magnuson J.K."/>
            <person name="James T.Y."/>
            <person name="O'Malley M.A."/>
            <person name="Stajich J.E."/>
            <person name="Spatafora J.W."/>
            <person name="Visel A."/>
            <person name="Grigoriev I.V."/>
        </authorList>
    </citation>
    <scope>NUCLEOTIDE SEQUENCE [LARGE SCALE GENOMIC DNA]</scope>
    <source>
        <strain evidence="1 2">NRRL 2496</strain>
    </source>
</reference>
<dbReference type="EMBL" id="MCGN01000007">
    <property type="protein sequence ID" value="ORY95039.1"/>
    <property type="molecule type" value="Genomic_DNA"/>
</dbReference>
<comment type="caution">
    <text evidence="1">The sequence shown here is derived from an EMBL/GenBank/DDBJ whole genome shotgun (WGS) entry which is preliminary data.</text>
</comment>
<sequence length="256" mass="29262">MEIVSDAPLLKAHYGCVAPTKKSWRSVRPTVGFFMDSSWQRRICDHLWNGHSLHICLRADVAGFIAGVGFDGQVEQPRQLGVELTAPPISRMQEVQTRWSMADNTRWYRCSSLPSLGFRCKATSSRLTDAAAWKAFEVVVSNNMLLGYEEIFNSPHAAAWMALLIFIVFGRCYVPRPLPKTLHVLDHFKYFHHITKRFGDIERIPRFEASISPELLEAEKCAWEVQILIYMSSDINTILEVTVGFFERVLCNRPIV</sequence>
<dbReference type="InParanoid" id="A0A1X2H8Z7"/>
<name>A0A1X2H8Z7_SYNRA</name>
<gene>
    <name evidence="1" type="ORF">BCR43DRAFT_565230</name>
</gene>
<keyword evidence="2" id="KW-1185">Reference proteome</keyword>
<evidence type="ECO:0000313" key="1">
    <source>
        <dbReference type="EMBL" id="ORY95039.1"/>
    </source>
</evidence>
<protein>
    <submittedName>
        <fullName evidence="1">Uncharacterized protein</fullName>
    </submittedName>
</protein>
<dbReference type="Proteomes" id="UP000242180">
    <property type="component" value="Unassembled WGS sequence"/>
</dbReference>
<accession>A0A1X2H8Z7</accession>
<dbReference type="AlphaFoldDB" id="A0A1X2H8Z7"/>
<organism evidence="1 2">
    <name type="scientific">Syncephalastrum racemosum</name>
    <name type="common">Filamentous fungus</name>
    <dbReference type="NCBI Taxonomy" id="13706"/>
    <lineage>
        <taxon>Eukaryota</taxon>
        <taxon>Fungi</taxon>
        <taxon>Fungi incertae sedis</taxon>
        <taxon>Mucoromycota</taxon>
        <taxon>Mucoromycotina</taxon>
        <taxon>Mucoromycetes</taxon>
        <taxon>Mucorales</taxon>
        <taxon>Syncephalastraceae</taxon>
        <taxon>Syncephalastrum</taxon>
    </lineage>
</organism>
<evidence type="ECO:0000313" key="2">
    <source>
        <dbReference type="Proteomes" id="UP000242180"/>
    </source>
</evidence>
<proteinExistence type="predicted"/>